<sequence>MSLGTKNEQWTRWLDSYLPNNITTLPLEAIPFAPHPFCNDVPLMIHVWDFPGPGDCKPDEETAARDIDDWRMVPRPFWPDHSKLSDFSNFGAALLLARMKRGFDQGEGEGEWHERLEKAVGLGMKEALREYFPNIPGYLVHWPNQGILIDWIIGVARNNHLGALILTRLAQRDFLHPSVKAYLLSTDLKPLLPPAEPIITATAEYERTKGRRAKQRILAVLQKRLQDLKAALRGQGDLALPLLTASWTKPDLMEVFMSMMSALNKVVGSQATRLDASSLKIVLGAVSSLTLLDPNVHGEDAGNGELAASFAEALRLSQQPWPPSENLGCLRQGDLTDLAREVDDLVARLRSRKLRALLFPIWMRPEELRNHTDFKREMFVEYYQRADMIYYDLALKEWSDDLPETMRSREQPPAIFKDRVTALISFIWHSRASFQDMKEHLERIAAYESPKNEPLPCLDISRATIDSLVADLGARARHYPPQLNAAQRERYTEAKRKYDIYITIRARSLENYNTGIDRTPAPLRQRYYEYIDPWGPPWLRINNEWLAAQGAEPIVAIRQAMLQLAEELIQLRHELERVLTGEALDREWRAAAQGGTACARR</sequence>
<protein>
    <submittedName>
        <fullName evidence="1">Uncharacterized protein</fullName>
    </submittedName>
</protein>
<dbReference type="EMBL" id="KZ819680">
    <property type="protein sequence ID" value="PWN24563.1"/>
    <property type="molecule type" value="Genomic_DNA"/>
</dbReference>
<organism evidence="1 2">
    <name type="scientific">Jaminaea rosea</name>
    <dbReference type="NCBI Taxonomy" id="1569628"/>
    <lineage>
        <taxon>Eukaryota</taxon>
        <taxon>Fungi</taxon>
        <taxon>Dikarya</taxon>
        <taxon>Basidiomycota</taxon>
        <taxon>Ustilaginomycotina</taxon>
        <taxon>Exobasidiomycetes</taxon>
        <taxon>Microstromatales</taxon>
        <taxon>Microstromatales incertae sedis</taxon>
        <taxon>Jaminaea</taxon>
    </lineage>
</organism>
<evidence type="ECO:0000313" key="1">
    <source>
        <dbReference type="EMBL" id="PWN24563.1"/>
    </source>
</evidence>
<dbReference type="AlphaFoldDB" id="A0A316UKV9"/>
<keyword evidence="2" id="KW-1185">Reference proteome</keyword>
<evidence type="ECO:0000313" key="2">
    <source>
        <dbReference type="Proteomes" id="UP000245884"/>
    </source>
</evidence>
<gene>
    <name evidence="1" type="ORF">BDZ90DRAFT_228783</name>
</gene>
<accession>A0A316UKV9</accession>
<dbReference type="Proteomes" id="UP000245884">
    <property type="component" value="Unassembled WGS sequence"/>
</dbReference>
<dbReference type="RefSeq" id="XP_025359175.1">
    <property type="nucleotide sequence ID" value="XM_025504837.1"/>
</dbReference>
<reference evidence="1 2" key="1">
    <citation type="journal article" date="2018" name="Mol. Biol. Evol.">
        <title>Broad Genomic Sampling Reveals a Smut Pathogenic Ancestry of the Fungal Clade Ustilaginomycotina.</title>
        <authorList>
            <person name="Kijpornyongpan T."/>
            <person name="Mondo S.J."/>
            <person name="Barry K."/>
            <person name="Sandor L."/>
            <person name="Lee J."/>
            <person name="Lipzen A."/>
            <person name="Pangilinan J."/>
            <person name="LaButti K."/>
            <person name="Hainaut M."/>
            <person name="Henrissat B."/>
            <person name="Grigoriev I.V."/>
            <person name="Spatafora J.W."/>
            <person name="Aime M.C."/>
        </authorList>
    </citation>
    <scope>NUCLEOTIDE SEQUENCE [LARGE SCALE GENOMIC DNA]</scope>
    <source>
        <strain evidence="1 2">MCA 5214</strain>
    </source>
</reference>
<name>A0A316UKV9_9BASI</name>
<proteinExistence type="predicted"/>
<dbReference type="GeneID" id="37026660"/>